<comment type="caution">
    <text evidence="1">The sequence shown here is derived from an EMBL/GenBank/DDBJ whole genome shotgun (WGS) entry which is preliminary data.</text>
</comment>
<organism evidence="1 2">
    <name type="scientific">Trichothecium roseum</name>
    <dbReference type="NCBI Taxonomy" id="47278"/>
    <lineage>
        <taxon>Eukaryota</taxon>
        <taxon>Fungi</taxon>
        <taxon>Dikarya</taxon>
        <taxon>Ascomycota</taxon>
        <taxon>Pezizomycotina</taxon>
        <taxon>Sordariomycetes</taxon>
        <taxon>Hypocreomycetidae</taxon>
        <taxon>Hypocreales</taxon>
        <taxon>Hypocreales incertae sedis</taxon>
        <taxon>Trichothecium</taxon>
    </lineage>
</organism>
<accession>A0ACC0VDK2</accession>
<evidence type="ECO:0000313" key="1">
    <source>
        <dbReference type="EMBL" id="KAI9904527.1"/>
    </source>
</evidence>
<reference evidence="1" key="1">
    <citation type="submission" date="2022-10" db="EMBL/GenBank/DDBJ databases">
        <title>Complete Genome of Trichothecium roseum strain YXFP-22015, a Plant Pathogen Isolated from Citrus.</title>
        <authorList>
            <person name="Wang Y."/>
            <person name="Zhu L."/>
        </authorList>
    </citation>
    <scope>NUCLEOTIDE SEQUENCE</scope>
    <source>
        <strain evidence="1">YXFP-22015</strain>
    </source>
</reference>
<proteinExistence type="predicted"/>
<gene>
    <name evidence="1" type="ORF">N3K66_001056</name>
</gene>
<name>A0ACC0VDK2_9HYPO</name>
<dbReference type="Proteomes" id="UP001163324">
    <property type="component" value="Chromosome 1"/>
</dbReference>
<keyword evidence="2" id="KW-1185">Reference proteome</keyword>
<evidence type="ECO:0000313" key="2">
    <source>
        <dbReference type="Proteomes" id="UP001163324"/>
    </source>
</evidence>
<protein>
    <submittedName>
        <fullName evidence="1">Uncharacterized protein</fullName>
    </submittedName>
</protein>
<dbReference type="EMBL" id="CM047940">
    <property type="protein sequence ID" value="KAI9904527.1"/>
    <property type="molecule type" value="Genomic_DNA"/>
</dbReference>
<sequence length="416" mass="45907">MKFLAHLLGAGALALLPAVAAQKPAVPLSSSARWIVDTNGARVKLRCINWAGHMETNIPEGLHRQPVGYIADWIANEGFNCVRLTYSIDMTQSPDTSVEESFRNGASSAGVDEAAVMELYKQATEKNPFLADSTIIGAFSAVESALWERGVMTVLDNHVSKAHWCCNLDDGNGWWKDAPGYIPANSEFFDSDLWLKGIRYMAEWSVGRPGVIGMSLRNELRAHVTQIPWGGETWFDKMPQAARIVHEVNPDALVVIGGLDGGNNLGALRDGKMPTGDWPDKNVWEAHAYVFTVNTPDFGNCDIEKTEYGFLFGFILEESNEQRGPLFLSEFGAGMSGGPNKGLSDEDYAYLTCLVGYMENNDADWALWALQGSYYIREGKVDVDEGYGALDPSWSEWKNPEFKGILGKMWEQTQGP</sequence>